<dbReference type="EMBL" id="UXUI01008586">
    <property type="protein sequence ID" value="VDD91873.1"/>
    <property type="molecule type" value="Genomic_DNA"/>
</dbReference>
<dbReference type="OrthoDB" id="10257972at2759"/>
<organism evidence="4">
    <name type="scientific">Enterobius vermicularis</name>
    <name type="common">Human pinworm</name>
    <dbReference type="NCBI Taxonomy" id="51028"/>
    <lineage>
        <taxon>Eukaryota</taxon>
        <taxon>Metazoa</taxon>
        <taxon>Ecdysozoa</taxon>
        <taxon>Nematoda</taxon>
        <taxon>Chromadorea</taxon>
        <taxon>Rhabditida</taxon>
        <taxon>Spirurina</taxon>
        <taxon>Oxyuridomorpha</taxon>
        <taxon>Oxyuroidea</taxon>
        <taxon>Oxyuridae</taxon>
        <taxon>Enterobius</taxon>
    </lineage>
</organism>
<keyword evidence="3" id="KW-1185">Reference proteome</keyword>
<dbReference type="PANTHER" id="PTHR11579:SF9">
    <property type="entry name" value="PROTEIN-L-ISOASPARTATE O-METHYLTRANSFERASE"/>
    <property type="match status" value="1"/>
</dbReference>
<comment type="similarity">
    <text evidence="1">Belongs to the methyltransferase superfamily. L-isoaspartyl/D-aspartyl protein methyltransferase family.</text>
</comment>
<dbReference type="STRING" id="51028.A0A0N4V9I5"/>
<dbReference type="InterPro" id="IPR029063">
    <property type="entry name" value="SAM-dependent_MTases_sf"/>
</dbReference>
<name>A0A0N4V9I5_ENTVE</name>
<sequence>MGLTASKGRDNDDLIDKLIQQRLIKTENVEKAMRLVDRGRFFLPGDIEMAYKDIAWRTELEGPVKLHLSAPCIYANALEYLELKEGNSFLNIGSGTGFFNTIVGYLIGSTGINHGIEIHESLCDYARKKVEDTVKRAETQCFDWAPPEFSCGNGLALSPSHYGQYDRVYCGASVPDDKHMRTLWELLKVGGVLVMPYDNQVLQVEMILWFNKASFSADLSMCFSIEDTVTVLSFSCSKYAVVTMVTLKKR</sequence>
<gene>
    <name evidence="2" type="ORF">EVEC_LOCUS6624</name>
</gene>
<dbReference type="CDD" id="cd02440">
    <property type="entry name" value="AdoMet_MTases"/>
    <property type="match status" value="1"/>
</dbReference>
<protein>
    <submittedName>
        <fullName evidence="4">Protein-L-isoaspartate O-methyltransferase domain-containing protein 1</fullName>
    </submittedName>
</protein>
<dbReference type="GO" id="GO:0005737">
    <property type="term" value="C:cytoplasm"/>
    <property type="evidence" value="ECO:0007669"/>
    <property type="project" value="TreeGrafter"/>
</dbReference>
<accession>A0A0N4V9I5</accession>
<dbReference type="Pfam" id="PF01135">
    <property type="entry name" value="PCMT"/>
    <property type="match status" value="1"/>
</dbReference>
<dbReference type="SUPFAM" id="SSF53335">
    <property type="entry name" value="S-adenosyl-L-methionine-dependent methyltransferases"/>
    <property type="match status" value="1"/>
</dbReference>
<dbReference type="WBParaSite" id="EVEC_0000710301-mRNA-1">
    <property type="protein sequence ID" value="EVEC_0000710301-mRNA-1"/>
    <property type="gene ID" value="EVEC_0000710301"/>
</dbReference>
<dbReference type="PANTHER" id="PTHR11579">
    <property type="entry name" value="PROTEIN-L-ISOASPARTATE O-METHYLTRANSFERASE"/>
    <property type="match status" value="1"/>
</dbReference>
<evidence type="ECO:0000256" key="1">
    <source>
        <dbReference type="ARBA" id="ARBA00005369"/>
    </source>
</evidence>
<dbReference type="AlphaFoldDB" id="A0A0N4V9I5"/>
<dbReference type="InterPro" id="IPR000682">
    <property type="entry name" value="PCMT"/>
</dbReference>
<dbReference type="GO" id="GO:0004719">
    <property type="term" value="F:protein-L-isoaspartate (D-aspartate) O-methyltransferase activity"/>
    <property type="evidence" value="ECO:0007669"/>
    <property type="project" value="InterPro"/>
</dbReference>
<dbReference type="Proteomes" id="UP000274131">
    <property type="component" value="Unassembled WGS sequence"/>
</dbReference>
<proteinExistence type="inferred from homology"/>
<evidence type="ECO:0000313" key="3">
    <source>
        <dbReference type="Proteomes" id="UP000274131"/>
    </source>
</evidence>
<evidence type="ECO:0000313" key="4">
    <source>
        <dbReference type="WBParaSite" id="EVEC_0000710301-mRNA-1"/>
    </source>
</evidence>
<reference evidence="4" key="1">
    <citation type="submission" date="2017-02" db="UniProtKB">
        <authorList>
            <consortium name="WormBaseParasite"/>
        </authorList>
    </citation>
    <scope>IDENTIFICATION</scope>
</reference>
<reference evidence="2 3" key="2">
    <citation type="submission" date="2018-10" db="EMBL/GenBank/DDBJ databases">
        <authorList>
            <consortium name="Pathogen Informatics"/>
        </authorList>
    </citation>
    <scope>NUCLEOTIDE SEQUENCE [LARGE SCALE GENOMIC DNA]</scope>
</reference>
<dbReference type="Gene3D" id="3.40.50.150">
    <property type="entry name" value="Vaccinia Virus protein VP39"/>
    <property type="match status" value="1"/>
</dbReference>
<evidence type="ECO:0000313" key="2">
    <source>
        <dbReference type="EMBL" id="VDD91873.1"/>
    </source>
</evidence>